<feature type="transmembrane region" description="Helical" evidence="1">
    <location>
        <begin position="151"/>
        <end position="173"/>
    </location>
</feature>
<dbReference type="EMBL" id="CP001932">
    <property type="protein sequence ID" value="ADD06452.1"/>
    <property type="molecule type" value="Genomic_DNA"/>
</dbReference>
<proteinExistence type="predicted"/>
<dbReference type="RefSeq" id="WP_004267153.1">
    <property type="nucleotide sequence ID" value="NC_013922.1"/>
</dbReference>
<organism evidence="2 4">
    <name type="scientific">Natrialba magadii (strain ATCC 43099 / DSM 3394 / CCM 3739 / CIP 104546 / IAM 13178 / JCM 8861 / NBRC 102185 / NCIMB 2190 / MS3)</name>
    <name type="common">Natronobacterium magadii</name>
    <dbReference type="NCBI Taxonomy" id="547559"/>
    <lineage>
        <taxon>Archaea</taxon>
        <taxon>Methanobacteriati</taxon>
        <taxon>Methanobacteriota</taxon>
        <taxon>Stenosarchaea group</taxon>
        <taxon>Halobacteria</taxon>
        <taxon>Halobacteriales</taxon>
        <taxon>Natrialbaceae</taxon>
        <taxon>Natrialba</taxon>
    </lineage>
</organism>
<reference evidence="4" key="1">
    <citation type="submission" date="2010-02" db="EMBL/GenBank/DDBJ databases">
        <title>Complete sequence of chromosome of Natrialba magadii ATCC 43099.</title>
        <authorList>
            <consortium name="US DOE Joint Genome Institute"/>
            <person name="Lucas S."/>
            <person name="Copeland A."/>
            <person name="Lapidus A."/>
            <person name="Cheng J.-F."/>
            <person name="Bruce D."/>
            <person name="Goodwin L."/>
            <person name="Pitluck S."/>
            <person name="Davenport K."/>
            <person name="Saunders E."/>
            <person name="Detter J.C."/>
            <person name="Han C."/>
            <person name="Tapia R."/>
            <person name="Land M."/>
            <person name="Hauser L."/>
            <person name="Kyrpides N."/>
            <person name="Mikhailova N."/>
            <person name="De Castro R.E."/>
            <person name="Maupin-Furlow J.A."/>
            <person name="Woyke T."/>
        </authorList>
    </citation>
    <scope>NUCLEOTIDE SEQUENCE [LARGE SCALE GENOMIC DNA]</scope>
    <source>
        <strain evidence="4">ATCC 43099 / DSM 3394 / CCM 3739 / CIP 104546 / IAM 13178 / JCM 8861 / NBRC 102185 / NCIMB 2190 / MS3</strain>
    </source>
</reference>
<feature type="transmembrane region" description="Helical" evidence="1">
    <location>
        <begin position="215"/>
        <end position="236"/>
    </location>
</feature>
<keyword evidence="4" id="KW-1185">Reference proteome</keyword>
<evidence type="ECO:0000313" key="5">
    <source>
        <dbReference type="Proteomes" id="UP000011543"/>
    </source>
</evidence>
<dbReference type="PaxDb" id="547559-Nmag_2899"/>
<dbReference type="STRING" id="547559.Nmag_2899"/>
<reference evidence="2" key="4">
    <citation type="submission" date="2016-09" db="EMBL/GenBank/DDBJ databases">
        <authorList>
            <person name="Pfeiffer F."/>
        </authorList>
    </citation>
    <scope>NUCLEOTIDE SEQUENCE</scope>
    <source>
        <strain evidence="2">ATCC 43099</strain>
    </source>
</reference>
<feature type="transmembrane region" description="Helical" evidence="1">
    <location>
        <begin position="185"/>
        <end position="209"/>
    </location>
</feature>
<evidence type="ECO:0000256" key="1">
    <source>
        <dbReference type="SAM" id="Phobius"/>
    </source>
</evidence>
<dbReference type="GeneID" id="8825758"/>
<name>D3T0H3_NATMM</name>
<evidence type="ECO:0000313" key="2">
    <source>
        <dbReference type="EMBL" id="ADD06452.1"/>
    </source>
</evidence>
<dbReference type="KEGG" id="nmg:Nmag_2899"/>
<gene>
    <name evidence="2" type="ordered locus">Nmag_2899</name>
    <name evidence="3" type="ORF">C500_05905</name>
</gene>
<dbReference type="OrthoDB" id="203822at2157"/>
<dbReference type="EMBL" id="AOHS01000024">
    <property type="protein sequence ID" value="ELY31661.1"/>
    <property type="molecule type" value="Genomic_DNA"/>
</dbReference>
<evidence type="ECO:0000313" key="4">
    <source>
        <dbReference type="Proteomes" id="UP000001879"/>
    </source>
</evidence>
<reference evidence="2 4" key="2">
    <citation type="journal article" date="2012" name="BMC Genomics">
        <title>A comparative genomics perspective on the genetic content of the alkaliphilic haloarchaeon Natrialba magadii ATCC 43099T.</title>
        <authorList>
            <person name="Siddaramappa S."/>
            <person name="Challacombe J.F."/>
            <person name="Decastro R.E."/>
            <person name="Pfeiffer F."/>
            <person name="Sastre D.E."/>
            <person name="Gimenez M.I."/>
            <person name="Paggi R.A."/>
            <person name="Detter J.C."/>
            <person name="Davenport K.W."/>
            <person name="Goodwin L.A."/>
            <person name="Kyrpides N."/>
            <person name="Tapia R."/>
            <person name="Pitluck S."/>
            <person name="Lucas S."/>
            <person name="Woyke T."/>
            <person name="Maupin-Furlow J.A."/>
        </authorList>
    </citation>
    <scope>NUCLEOTIDE SEQUENCE [LARGE SCALE GENOMIC DNA]</scope>
    <source>
        <strain evidence="2">ATCC 43099</strain>
        <strain evidence="4">ATCC 43099 / DSM 3394 / CCM 3739 / CIP 104546 / IAM 13178 / JCM 8861 / NBRC 102185 / NCIMB 2190 / MS3</strain>
    </source>
</reference>
<dbReference type="HOGENOM" id="CLU_1113893_0_0_2"/>
<evidence type="ECO:0000313" key="3">
    <source>
        <dbReference type="EMBL" id="ELY31661.1"/>
    </source>
</evidence>
<dbReference type="Proteomes" id="UP000011543">
    <property type="component" value="Unassembled WGS sequence"/>
</dbReference>
<sequence>MNSRALLIAAFLVGILLPGALIASPGVYYVPLESHSYGVANESTVAFHTTVGEADLDREDATAVSDLSPATQRAFDEPRSELTDGESGWQAVTVTVCHDSLLVCPVYDEPPDFPRDGMTDPGARTGNSYGLVEADDEQYVVETRDVTSLGFGFFVVHPIALSSVILYAFYLGLTAIHYHDSQPARVVGCTGYGVLLLCWPLVVAAGYTLGLNMSVLYLPVAALGGIGATALWYGVIRTRLGRAVNRSCQ</sequence>
<dbReference type="PATRIC" id="fig|547559.17.peg.1140"/>
<protein>
    <submittedName>
        <fullName evidence="2">Uncharacterized protein</fullName>
    </submittedName>
</protein>
<reference evidence="3 5" key="3">
    <citation type="journal article" date="2014" name="PLoS Genet.">
        <title>Phylogenetically driven sequencing of extremely halophilic archaea reveals strategies for static and dynamic osmo-response.</title>
        <authorList>
            <person name="Becker E.A."/>
            <person name="Seitzer P.M."/>
            <person name="Tritt A."/>
            <person name="Larsen D."/>
            <person name="Krusor M."/>
            <person name="Yao A.I."/>
            <person name="Wu D."/>
            <person name="Madern D."/>
            <person name="Eisen J.A."/>
            <person name="Darling A.E."/>
            <person name="Facciotti M.T."/>
        </authorList>
    </citation>
    <scope>NUCLEOTIDE SEQUENCE [LARGE SCALE GENOMIC DNA]</scope>
    <source>
        <strain evidence="5">ATCC 43099 / DSM 3394 / CCM 3739 / CIP 104546 / IAM 13178 / JCM 8861 / NBRC 102185 / NCIMB 2190 / MS3</strain>
        <strain evidence="3">MS-3</strain>
    </source>
</reference>
<accession>D3T0H3</accession>
<keyword evidence="1" id="KW-0472">Membrane</keyword>
<dbReference type="Proteomes" id="UP000001879">
    <property type="component" value="Chromosome"/>
</dbReference>
<keyword evidence="1" id="KW-1133">Transmembrane helix</keyword>
<dbReference type="eggNOG" id="arCOG12066">
    <property type="taxonomic scope" value="Archaea"/>
</dbReference>
<dbReference type="AlphaFoldDB" id="D3T0H3"/>
<keyword evidence="1" id="KW-0812">Transmembrane</keyword>